<name>A0A7J7Z4I7_MYOMY</name>
<dbReference type="Proteomes" id="UP000527355">
    <property type="component" value="Unassembled WGS sequence"/>
</dbReference>
<comment type="caution">
    <text evidence="2">The sequence shown here is derived from an EMBL/GenBank/DDBJ whole genome shotgun (WGS) entry which is preliminary data.</text>
</comment>
<reference evidence="2 3" key="1">
    <citation type="journal article" date="2020" name="Nature">
        <title>Six reference-quality genomes reveal evolution of bat adaptations.</title>
        <authorList>
            <person name="Jebb D."/>
            <person name="Huang Z."/>
            <person name="Pippel M."/>
            <person name="Hughes G.M."/>
            <person name="Lavrichenko K."/>
            <person name="Devanna P."/>
            <person name="Winkler S."/>
            <person name="Jermiin L.S."/>
            <person name="Skirmuntt E.C."/>
            <person name="Katzourakis A."/>
            <person name="Burkitt-Gray L."/>
            <person name="Ray D.A."/>
            <person name="Sullivan K.A.M."/>
            <person name="Roscito J.G."/>
            <person name="Kirilenko B.M."/>
            <person name="Davalos L.M."/>
            <person name="Corthals A.P."/>
            <person name="Power M.L."/>
            <person name="Jones G."/>
            <person name="Ransome R.D."/>
            <person name="Dechmann D.K.N."/>
            <person name="Locatelli A.G."/>
            <person name="Puechmaille S.J."/>
            <person name="Fedrigo O."/>
            <person name="Jarvis E.D."/>
            <person name="Hiller M."/>
            <person name="Vernes S.C."/>
            <person name="Myers E.W."/>
            <person name="Teeling E.C."/>
        </authorList>
    </citation>
    <scope>NUCLEOTIDE SEQUENCE [LARGE SCALE GENOMIC DNA]</scope>
    <source>
        <strain evidence="2">MMyoMyo1</strain>
        <tissue evidence="2">Flight muscle</tissue>
    </source>
</reference>
<evidence type="ECO:0000313" key="2">
    <source>
        <dbReference type="EMBL" id="KAF6369111.1"/>
    </source>
</evidence>
<keyword evidence="3" id="KW-1185">Reference proteome</keyword>
<accession>A0A7J7Z4I7</accession>
<dbReference type="AlphaFoldDB" id="A0A7J7Z4I7"/>
<evidence type="ECO:0000256" key="1">
    <source>
        <dbReference type="SAM" id="MobiDB-lite"/>
    </source>
</evidence>
<protein>
    <submittedName>
        <fullName evidence="2">Uncharacterized protein</fullName>
    </submittedName>
</protein>
<sequence>MGDTLKKQTQENQNGSVRYRPVRATSHNNIETTNYRTNSYHTEPWESWPSGSSTTGRKERRALRLSRMCRDTKYRAQPSRLQISAPRIWEGHTQGMKLGSGQAGADVEPLYQQAHKHAHWFQSRVGPDGQSVHLVEGEVQAGVLDVQPPGTPGDFVWWRANQQGTECQALCFPGEPGTAPVRSGQPR</sequence>
<proteinExistence type="predicted"/>
<evidence type="ECO:0000313" key="3">
    <source>
        <dbReference type="Proteomes" id="UP000527355"/>
    </source>
</evidence>
<dbReference type="EMBL" id="JABWUV010000003">
    <property type="protein sequence ID" value="KAF6369111.1"/>
    <property type="molecule type" value="Genomic_DNA"/>
</dbReference>
<feature type="region of interest" description="Disordered" evidence="1">
    <location>
        <begin position="1"/>
        <end position="32"/>
    </location>
</feature>
<gene>
    <name evidence="2" type="ORF">mMyoMyo1_010516</name>
</gene>
<organism evidence="2 3">
    <name type="scientific">Myotis myotis</name>
    <name type="common">Greater mouse-eared bat</name>
    <name type="synonym">Vespertilio myotis</name>
    <dbReference type="NCBI Taxonomy" id="51298"/>
    <lineage>
        <taxon>Eukaryota</taxon>
        <taxon>Metazoa</taxon>
        <taxon>Chordata</taxon>
        <taxon>Craniata</taxon>
        <taxon>Vertebrata</taxon>
        <taxon>Euteleostomi</taxon>
        <taxon>Mammalia</taxon>
        <taxon>Eutheria</taxon>
        <taxon>Laurasiatheria</taxon>
        <taxon>Chiroptera</taxon>
        <taxon>Yangochiroptera</taxon>
        <taxon>Vespertilionidae</taxon>
        <taxon>Myotis</taxon>
    </lineage>
</organism>